<evidence type="ECO:0000313" key="1">
    <source>
        <dbReference type="EMBL" id="MQN11100.1"/>
    </source>
</evidence>
<dbReference type="EMBL" id="VZCY01000118">
    <property type="protein sequence ID" value="MQN11100.1"/>
    <property type="molecule type" value="Genomic_DNA"/>
</dbReference>
<dbReference type="Proteomes" id="UP000406735">
    <property type="component" value="Unassembled WGS sequence"/>
</dbReference>
<accession>A0A6A7UPH9</accession>
<name>A0A6A7UPH9_9BACT</name>
<evidence type="ECO:0000313" key="2">
    <source>
        <dbReference type="EMBL" id="MQN79286.1"/>
    </source>
</evidence>
<protein>
    <submittedName>
        <fullName evidence="1">Uncharacterized protein</fullName>
    </submittedName>
</protein>
<evidence type="ECO:0000313" key="3">
    <source>
        <dbReference type="Proteomes" id="UP000406735"/>
    </source>
</evidence>
<reference evidence="3 4" key="1">
    <citation type="submission" date="2019-09" db="EMBL/GenBank/DDBJ databases">
        <title>Distinct polysaccharide growth profiles of human intestinal Prevotella copri isolates.</title>
        <authorList>
            <person name="Fehlner-Peach H."/>
            <person name="Magnabosco C."/>
            <person name="Raghavan V."/>
            <person name="Scher J.U."/>
            <person name="Tett A."/>
            <person name="Cox L.M."/>
            <person name="Gottsegen C."/>
            <person name="Watters A."/>
            <person name="Wiltshire- Gordon J.D."/>
            <person name="Segata N."/>
            <person name="Bonneau R."/>
            <person name="Littman D.R."/>
        </authorList>
    </citation>
    <scope>NUCLEOTIDE SEQUENCE [LARGE SCALE GENOMIC DNA]</scope>
    <source>
        <strain evidence="2 4">BU41712</strain>
        <strain evidence="1">IK21513</strain>
        <strain evidence="3">iK21513</strain>
    </source>
</reference>
<gene>
    <name evidence="2" type="ORF">F7D71_15775</name>
    <name evidence="1" type="ORF">F7D97_14490</name>
</gene>
<sequence>MYKENIGTDRYGRTMCLYHSCNTVYCDHVKNDKVVRTSQIKVDNDIILMFSASHTSGAYIYDEIHRRYGKWL</sequence>
<organism evidence="1 3">
    <name type="scientific">Segatella copri</name>
    <dbReference type="NCBI Taxonomy" id="165179"/>
    <lineage>
        <taxon>Bacteria</taxon>
        <taxon>Pseudomonadati</taxon>
        <taxon>Bacteroidota</taxon>
        <taxon>Bacteroidia</taxon>
        <taxon>Bacteroidales</taxon>
        <taxon>Prevotellaceae</taxon>
        <taxon>Segatella</taxon>
    </lineage>
</organism>
<comment type="caution">
    <text evidence="1">The sequence shown here is derived from an EMBL/GenBank/DDBJ whole genome shotgun (WGS) entry which is preliminary data.</text>
</comment>
<dbReference type="Proteomes" id="UP000423156">
    <property type="component" value="Unassembled WGS sequence"/>
</dbReference>
<dbReference type="AlphaFoldDB" id="A0A6A7UPH9"/>
<dbReference type="RefSeq" id="WP_153079946.1">
    <property type="nucleotide sequence ID" value="NZ_JAHRGJ010000006.1"/>
</dbReference>
<evidence type="ECO:0000313" key="4">
    <source>
        <dbReference type="Proteomes" id="UP000423156"/>
    </source>
</evidence>
<proteinExistence type="predicted"/>
<dbReference type="EMBL" id="VZBZ01000175">
    <property type="protein sequence ID" value="MQN79286.1"/>
    <property type="molecule type" value="Genomic_DNA"/>
</dbReference>